<reference evidence="5" key="1">
    <citation type="submission" date="2019-02" db="EMBL/GenBank/DDBJ databases">
        <authorList>
            <person name="Gruber-Vodicka R. H."/>
            <person name="Seah K. B. B."/>
        </authorList>
    </citation>
    <scope>NUCLEOTIDE SEQUENCE</scope>
    <source>
        <strain evidence="3">BECK_BZ197</strain>
        <strain evidence="5">BECK_BZ198</strain>
        <strain evidence="4">BECK_BZ199</strain>
    </source>
</reference>
<evidence type="ECO:0000313" key="4">
    <source>
        <dbReference type="EMBL" id="VFK30061.1"/>
    </source>
</evidence>
<dbReference type="InterPro" id="IPR004919">
    <property type="entry name" value="GmrSD_N"/>
</dbReference>
<feature type="compositionally biased region" description="Basic and acidic residues" evidence="1">
    <location>
        <begin position="7"/>
        <end position="21"/>
    </location>
</feature>
<evidence type="ECO:0000256" key="1">
    <source>
        <dbReference type="SAM" id="MobiDB-lite"/>
    </source>
</evidence>
<accession>A0A451B9R3</accession>
<dbReference type="EMBL" id="CAADGH010000014">
    <property type="protein sequence ID" value="VFK75034.1"/>
    <property type="molecule type" value="Genomic_DNA"/>
</dbReference>
<name>A0A451B9R3_9GAMM</name>
<proteinExistence type="predicted"/>
<protein>
    <recommendedName>
        <fullName evidence="2">GmrSD restriction endonucleases N-terminal domain-containing protein</fullName>
    </recommendedName>
</protein>
<dbReference type="Pfam" id="PF03235">
    <property type="entry name" value="GmrSD_N"/>
    <property type="match status" value="1"/>
</dbReference>
<dbReference type="PANTHER" id="PTHR39639:SF1">
    <property type="entry name" value="DUF262 DOMAIN-CONTAINING PROTEIN"/>
    <property type="match status" value="1"/>
</dbReference>
<feature type="domain" description="GmrSD restriction endonucleases N-terminal" evidence="2">
    <location>
        <begin position="62"/>
        <end position="210"/>
    </location>
</feature>
<evidence type="ECO:0000259" key="2">
    <source>
        <dbReference type="Pfam" id="PF03235"/>
    </source>
</evidence>
<evidence type="ECO:0000313" key="3">
    <source>
        <dbReference type="EMBL" id="VFK24927.1"/>
    </source>
</evidence>
<organism evidence="5">
    <name type="scientific">Candidatus Kentrum sp. MB</name>
    <dbReference type="NCBI Taxonomy" id="2138164"/>
    <lineage>
        <taxon>Bacteria</taxon>
        <taxon>Pseudomonadati</taxon>
        <taxon>Pseudomonadota</taxon>
        <taxon>Gammaproteobacteria</taxon>
        <taxon>Candidatus Kentrum</taxon>
    </lineage>
</organism>
<dbReference type="AlphaFoldDB" id="A0A451B9R3"/>
<feature type="region of interest" description="Disordered" evidence="1">
    <location>
        <begin position="1"/>
        <end position="39"/>
    </location>
</feature>
<sequence length="374" mass="43910">MPGIEETDARIEFERENRSPTDLEFEPITSEDEDYESAPSDYEINTYPADFTLEVLHRKWKEEEILIPDFQRRFVWKQTQASKLVESFLVGLPVPAVFLYKERKSQKSFVIDGQQRLKSIFFFFEGYFGLEERGTRRVFTLTGLSPDSKFANRRFEDFQEEDKRRLRDSVLRAFVVQQLDPQDDTSMYHIFERLNTGGTLLTNQEIRNCVFHGRFIEFLDELNKDPSWQSILGKSKPDTHRKDIELIVRFFAMRNIDAYKKPMKDFLSGFMKKNRDASKETLAESREIFTRTCDGVVASLGEKPFHIRAGLNAAVFDSVMTAFSKHLEEIPGDIKGRYDRLTKSAEFGKHTRNWTTDEETVRTRFRLAETELFD</sequence>
<gene>
    <name evidence="3" type="ORF">BECKMB1821G_GA0114241_101046</name>
    <name evidence="5" type="ORF">BECKMB1821H_GA0114242_101430</name>
    <name evidence="4" type="ORF">BECKMB1821I_GA0114274_101330</name>
</gene>
<dbReference type="EMBL" id="CAADFO010000010">
    <property type="protein sequence ID" value="VFK24927.1"/>
    <property type="molecule type" value="Genomic_DNA"/>
</dbReference>
<evidence type="ECO:0000313" key="5">
    <source>
        <dbReference type="EMBL" id="VFK75034.1"/>
    </source>
</evidence>
<dbReference type="PANTHER" id="PTHR39639">
    <property type="entry name" value="CHROMOSOME 16, WHOLE GENOME SHOTGUN SEQUENCE"/>
    <property type="match status" value="1"/>
</dbReference>
<dbReference type="EMBL" id="CAADFQ010000013">
    <property type="protein sequence ID" value="VFK30061.1"/>
    <property type="molecule type" value="Genomic_DNA"/>
</dbReference>
<feature type="compositionally biased region" description="Acidic residues" evidence="1">
    <location>
        <begin position="23"/>
        <end position="36"/>
    </location>
</feature>